<dbReference type="FunFam" id="3.40.190.10:FF:000064">
    <property type="entry name" value="Prephenate dehydratase"/>
    <property type="match status" value="1"/>
</dbReference>
<dbReference type="CDD" id="cd04905">
    <property type="entry name" value="ACT_CM-PDT"/>
    <property type="match status" value="1"/>
</dbReference>
<evidence type="ECO:0000256" key="6">
    <source>
        <dbReference type="ARBA" id="ARBA00023222"/>
    </source>
</evidence>
<comment type="catalytic activity">
    <reaction evidence="8">
        <text>prephenate + H(+) = 3-phenylpyruvate + CO2 + H2O</text>
        <dbReference type="Rhea" id="RHEA:21648"/>
        <dbReference type="ChEBI" id="CHEBI:15377"/>
        <dbReference type="ChEBI" id="CHEBI:15378"/>
        <dbReference type="ChEBI" id="CHEBI:16526"/>
        <dbReference type="ChEBI" id="CHEBI:18005"/>
        <dbReference type="ChEBI" id="CHEBI:29934"/>
        <dbReference type="EC" id="4.2.1.51"/>
    </reaction>
</comment>
<dbReference type="Proteomes" id="UP000238217">
    <property type="component" value="Unassembled WGS sequence"/>
</dbReference>
<dbReference type="OrthoDB" id="9802281at2"/>
<dbReference type="InterPro" id="IPR045865">
    <property type="entry name" value="ACT-like_dom_sf"/>
</dbReference>
<feature type="site" description="Essential for prephenate dehydratase activity" evidence="9">
    <location>
        <position position="190"/>
    </location>
</feature>
<dbReference type="GO" id="GO:0004664">
    <property type="term" value="F:prephenate dehydratase activity"/>
    <property type="evidence" value="ECO:0007669"/>
    <property type="project" value="UniProtKB-EC"/>
</dbReference>
<comment type="caution">
    <text evidence="12">The sequence shown here is derived from an EMBL/GenBank/DDBJ whole genome shotgun (WGS) entry which is preliminary data.</text>
</comment>
<accession>A0A2T0YQQ5</accession>
<evidence type="ECO:0000256" key="2">
    <source>
        <dbReference type="ARBA" id="ARBA00013147"/>
    </source>
</evidence>
<evidence type="ECO:0000256" key="7">
    <source>
        <dbReference type="ARBA" id="ARBA00023239"/>
    </source>
</evidence>
<dbReference type="CDD" id="cd13632">
    <property type="entry name" value="PBP2_Aa-PDT_like"/>
    <property type="match status" value="1"/>
</dbReference>
<dbReference type="SUPFAM" id="SSF53850">
    <property type="entry name" value="Periplasmic binding protein-like II"/>
    <property type="match status" value="1"/>
</dbReference>
<dbReference type="GO" id="GO:0005737">
    <property type="term" value="C:cytoplasm"/>
    <property type="evidence" value="ECO:0007669"/>
    <property type="project" value="TreeGrafter"/>
</dbReference>
<dbReference type="RefSeq" id="WP_106122202.1">
    <property type="nucleotide sequence ID" value="NZ_PVTY01000004.1"/>
</dbReference>
<dbReference type="Pfam" id="PF00800">
    <property type="entry name" value="PDT"/>
    <property type="match status" value="1"/>
</dbReference>
<name>A0A2T0YQQ5_9MICC</name>
<gene>
    <name evidence="12" type="ORF">BCL67_10469</name>
</gene>
<dbReference type="PROSITE" id="PS51671">
    <property type="entry name" value="ACT"/>
    <property type="match status" value="1"/>
</dbReference>
<reference evidence="12 13" key="1">
    <citation type="submission" date="2018-03" db="EMBL/GenBank/DDBJ databases">
        <title>Comparative analysis of microorganisms from saline springs in Andes Mountain Range, Colombia.</title>
        <authorList>
            <person name="Rubin E."/>
        </authorList>
    </citation>
    <scope>NUCLEOTIDE SEQUENCE [LARGE SCALE GENOMIC DNA]</scope>
    <source>
        <strain evidence="12 13">CG 35</strain>
    </source>
</reference>
<dbReference type="PANTHER" id="PTHR21022">
    <property type="entry name" value="PREPHENATE DEHYDRATASE P PROTEIN"/>
    <property type="match status" value="1"/>
</dbReference>
<dbReference type="InterPro" id="IPR008242">
    <property type="entry name" value="Chor_mutase/pphenate_deHydtase"/>
</dbReference>
<dbReference type="FunFam" id="3.30.70.260:FF:000012">
    <property type="entry name" value="Prephenate dehydratase"/>
    <property type="match status" value="1"/>
</dbReference>
<dbReference type="EMBL" id="PVTY01000004">
    <property type="protein sequence ID" value="PRZ17720.1"/>
    <property type="molecule type" value="Genomic_DNA"/>
</dbReference>
<keyword evidence="7" id="KW-0456">Lyase</keyword>
<feature type="domain" description="Prephenate dehydratase" evidence="10">
    <location>
        <begin position="17"/>
        <end position="197"/>
    </location>
</feature>
<evidence type="ECO:0000259" key="11">
    <source>
        <dbReference type="PROSITE" id="PS51671"/>
    </source>
</evidence>
<keyword evidence="6" id="KW-0584">Phenylalanine biosynthesis</keyword>
<keyword evidence="5" id="KW-0057">Aromatic amino acid biosynthesis</keyword>
<dbReference type="GO" id="GO:0009094">
    <property type="term" value="P:L-phenylalanine biosynthetic process"/>
    <property type="evidence" value="ECO:0007669"/>
    <property type="project" value="UniProtKB-UniPathway"/>
</dbReference>
<evidence type="ECO:0000256" key="8">
    <source>
        <dbReference type="ARBA" id="ARBA00047848"/>
    </source>
</evidence>
<keyword evidence="4" id="KW-0028">Amino-acid biosynthesis</keyword>
<protein>
    <recommendedName>
        <fullName evidence="3">Prephenate dehydratase</fullName>
        <ecNumber evidence="2">4.2.1.51</ecNumber>
    </recommendedName>
</protein>
<evidence type="ECO:0000256" key="9">
    <source>
        <dbReference type="PIRSR" id="PIRSR001500-2"/>
    </source>
</evidence>
<dbReference type="PROSITE" id="PS51171">
    <property type="entry name" value="PREPHENATE_DEHYDR_3"/>
    <property type="match status" value="1"/>
</dbReference>
<evidence type="ECO:0000259" key="10">
    <source>
        <dbReference type="PROSITE" id="PS51171"/>
    </source>
</evidence>
<proteinExistence type="predicted"/>
<dbReference type="InterPro" id="IPR002912">
    <property type="entry name" value="ACT_dom"/>
</dbReference>
<organism evidence="12 13">
    <name type="scientific">Nesterenkonia sandarakina</name>
    <dbReference type="NCBI Taxonomy" id="272918"/>
    <lineage>
        <taxon>Bacteria</taxon>
        <taxon>Bacillati</taxon>
        <taxon>Actinomycetota</taxon>
        <taxon>Actinomycetes</taxon>
        <taxon>Micrococcales</taxon>
        <taxon>Micrococcaceae</taxon>
        <taxon>Nesterenkonia</taxon>
    </lineage>
</organism>
<evidence type="ECO:0000256" key="5">
    <source>
        <dbReference type="ARBA" id="ARBA00023141"/>
    </source>
</evidence>
<feature type="domain" description="ACT" evidence="11">
    <location>
        <begin position="212"/>
        <end position="289"/>
    </location>
</feature>
<dbReference type="InterPro" id="IPR001086">
    <property type="entry name" value="Preph_deHydtase"/>
</dbReference>
<evidence type="ECO:0000256" key="4">
    <source>
        <dbReference type="ARBA" id="ARBA00022605"/>
    </source>
</evidence>
<evidence type="ECO:0000313" key="13">
    <source>
        <dbReference type="Proteomes" id="UP000238217"/>
    </source>
</evidence>
<dbReference type="SUPFAM" id="SSF55021">
    <property type="entry name" value="ACT-like"/>
    <property type="match status" value="1"/>
</dbReference>
<dbReference type="NCBIfam" id="NF008865">
    <property type="entry name" value="PRK11898.1"/>
    <property type="match status" value="1"/>
</dbReference>
<keyword evidence="13" id="KW-1185">Reference proteome</keyword>
<dbReference type="Gene3D" id="3.40.190.10">
    <property type="entry name" value="Periplasmic binding protein-like II"/>
    <property type="match status" value="2"/>
</dbReference>
<comment type="pathway">
    <text evidence="1">Amino-acid biosynthesis; L-phenylalanine biosynthesis; phenylpyruvate from prephenate: step 1/1.</text>
</comment>
<dbReference type="PIRSF" id="PIRSF001500">
    <property type="entry name" value="Chor_mut_pdt_Ppr"/>
    <property type="match status" value="1"/>
</dbReference>
<sequence>MSPSVNPAAQSGLDAQTYSFLGPSGTFTEAALLQVPGAEQATRVPAGSVLTALNMVESGEVDAAMVPIENSVEGGVTATLDAISVAHQLHILREELVPISFVLAAASPLTPAQIRSVSTHTHGWAQVRRWAESAIPGAEFVPASSTAAAARGLLEETPVADAAVCSPLVAEQLGLHVIQHGIEDVTGAVTRFVLVSRPGIIPAMTGADKTTIMIPLPQDRAGALMELLEHFATRGVNLCRIESRPTGDGLGQYYFSIDLEGHIDEARVSDALAGIHRIAPGIRFLGSYPRADRKPQQPAAEVSDEAFTAAAAWISSLETRVREPGAGPAPRRSRGVGAG</sequence>
<evidence type="ECO:0000313" key="12">
    <source>
        <dbReference type="EMBL" id="PRZ17720.1"/>
    </source>
</evidence>
<dbReference type="AlphaFoldDB" id="A0A2T0YQQ5"/>
<dbReference type="PANTHER" id="PTHR21022:SF19">
    <property type="entry name" value="PREPHENATE DEHYDRATASE-RELATED"/>
    <property type="match status" value="1"/>
</dbReference>
<dbReference type="UniPathway" id="UPA00121">
    <property type="reaction ID" value="UER00345"/>
</dbReference>
<evidence type="ECO:0000256" key="3">
    <source>
        <dbReference type="ARBA" id="ARBA00021872"/>
    </source>
</evidence>
<dbReference type="EC" id="4.2.1.51" evidence="2"/>
<dbReference type="Gene3D" id="3.30.70.260">
    <property type="match status" value="1"/>
</dbReference>
<evidence type="ECO:0000256" key="1">
    <source>
        <dbReference type="ARBA" id="ARBA00004741"/>
    </source>
</evidence>